<dbReference type="RefSeq" id="WP_069302434.1">
    <property type="nucleotide sequence ID" value="NZ_CP185953.1"/>
</dbReference>
<evidence type="ECO:0000313" key="3">
    <source>
        <dbReference type="EMBL" id="ODO60729.1"/>
    </source>
</evidence>
<organism evidence="3 4">
    <name type="scientific">Lactiplantibacillus plantarum</name>
    <name type="common">Lactobacillus plantarum</name>
    <dbReference type="NCBI Taxonomy" id="1590"/>
    <lineage>
        <taxon>Bacteria</taxon>
        <taxon>Bacillati</taxon>
        <taxon>Bacillota</taxon>
        <taxon>Bacilli</taxon>
        <taxon>Lactobacillales</taxon>
        <taxon>Lactobacillaceae</taxon>
        <taxon>Lactiplantibacillus</taxon>
    </lineage>
</organism>
<dbReference type="NCBIfam" id="TIGR01760">
    <property type="entry name" value="tape_meas_TP901"/>
    <property type="match status" value="1"/>
</dbReference>
<evidence type="ECO:0000256" key="1">
    <source>
        <dbReference type="ARBA" id="ARBA00022612"/>
    </source>
</evidence>
<keyword evidence="1" id="KW-1188">Viral release from host cell</keyword>
<comment type="caution">
    <text evidence="3">The sequence shown here is derived from an EMBL/GenBank/DDBJ whole genome shotgun (WGS) entry which is preliminary data.</text>
</comment>
<dbReference type="PANTHER" id="PTHR37813:SF1">
    <property type="entry name" value="FELS-2 PROPHAGE PROTEIN"/>
    <property type="match status" value="1"/>
</dbReference>
<dbReference type="PANTHER" id="PTHR37813">
    <property type="entry name" value="FELS-2 PROPHAGE PROTEIN"/>
    <property type="match status" value="1"/>
</dbReference>
<dbReference type="Pfam" id="PF10145">
    <property type="entry name" value="PhageMin_Tail"/>
    <property type="match status" value="1"/>
</dbReference>
<protein>
    <recommendedName>
        <fullName evidence="2">Phage tail tape measure protein domain-containing protein</fullName>
    </recommendedName>
</protein>
<gene>
    <name evidence="3" type="ORF">LPJSA22_00676</name>
</gene>
<accession>A0A1E3KPP3</accession>
<proteinExistence type="predicted"/>
<dbReference type="Proteomes" id="UP000094892">
    <property type="component" value="Unassembled WGS sequence"/>
</dbReference>
<evidence type="ECO:0000259" key="2">
    <source>
        <dbReference type="Pfam" id="PF10145"/>
    </source>
</evidence>
<sequence length="1876" mass="200933">MADIAGSVKINVDLIAKEALAQAEVLKRTFKDVDVSPKAAANLKVLNQGLETTAASYSKLSAAQEQAGLHMSSQVSKLNSYKAQLQANRQEMTATAGEIGRLSRTEGDNSVQVVAAKSKYAALEREQQALVLSAGKLQKSVGALTPEMAAAADKAMIMGTKIQNAGEKISSLGSKATIGFTVPIVTALGVATKAASDYQYQLADIRKEVVAQGYSASQTSSIMKNLSSDTLKWSKEFGVGTKEINDGMFELVSNGYNVKQAMGMMPELLKTMTANSDQSGESIKLTASMLEQFGQNLGSNSTVIKNGNSLMNQMTEATHKSAMSLDDLKEISGNAGAAMHAMGVKTYEFMAIAGRLKSAGIDASSVGTGLSSLMTRVGTGTGQAAKDLKKYNIQVFDSKGKMKDVFDILGQMQGAYQKMNDKQRQSFMYNVVGQENMKVGMTLMDANLDRYKSLSNEIEHSNGTVDKYNKTMRNTSQFTMAQFKSSLNALEIEFGQKFLPTLTPIIRELKNMLDRFSDLDPATQKLILNTGLAVAAGGPLISMFGKLTSGVGLLTSGSMKLLVGAAKLSPLFGTLVKDGGAASTVIAGLSGGAEAGSASLLGLGGSALGTVSGLGALASAAAPVVLGVAAVGTATYFAIKAGKEHSDQLKRQRALMDEYGANISQNSQKAIGSFNELHQKAKNDMALLDTAVGKQSKQLSSDVVTKYSKMADLVEQQFSKTKKAGMDALSDLSGSFGSAGNSWVTQVEKGVDKRADGQTSKLEKAKKTMESILKSVDGDFSKLSATQKAKLNEAEAYIDSQVSAFGMAYKDQQALYKAYVQQHGTITDGMYKADVKSADSAYSKTYGKASDSYKKSLSELKSLRKNDQISKDQYDQALAMLDAKRNKQQTQASLEYIKTEKAAGDAYNNNGRESLRTKQTLDDEYTKTITDENGKKEKLYWDDVSNSEESAAKWIADHKKDNQKYIDDQVNAHGTIQKNMAKFQKSQEKAYEAMGMSNSTAAAQAKVDADNMLAETTKAGAKLAASAEKTHDNYVKSLNKGTLGNPANVAKQWGLDLSDSAANISLGKYGYKTAQQFWADVKSGSKQGYEEAQVYFNSILTGFKDDGKKNISDLTNSEQEELRSGLSTGILSLKDLAPVFGNTITGLFPHDLSKLSEKEIDTLKQGLTDGAVTISDLKQQFGDNITGLFPKDLSKLGKTDIATLKEGLKSGDITDAQLKSRYDKQYAAIFKQDLSKLGKSNIQTLKLGLDLGIITKSGLKTRYGKAISNIFDHNLKKIGQKDIDTLANGIDLGIPGAKSALNKLKSAVKSGAKINITGEGSWTMDTLNKAYADKKISTENYLKVLAAMVKGKTNIDIGESGRKTMDSYNDGINGEKKVPINSVTGTAQTIKDVMTLGQKAVGAGNDTMESFNQGLVEKAADPLKSAGGVGKGVAHNLDQGGASVNALSKAVGGKSSYTATENKLSITTGIPHKTGTNGKITSPETAIVGDGYKPELIDYGNGSLGLSPAVPTVTHLPVGAQVFSGEDTEKAAPFLKMMGLPMFATGSGGNIVDWIKNLFGDAMKFMEHPIDNWKKLVDSSFQMNLFPGGSQNQFGPDTKDWEKKQTNWLKKLAIEGAGNPGGAGVTRWIPYIKRAAAAMHVSMPEDGVKKILNTINHESGGNPTVFQHGYVDVNTGVDPAQGLLQFIGQTFRYYAVKGHENRANGYDQLLALFNDSNWYNDLMWNRGWAPSGHRRFDKGGESYEKQLAWVSEHNQREIHIPDDQSNYSKYLTDQAVKMSFGQQAFVATSAEQAAGLKSTIPVDVPKNGEPVTVNGATENGTGEVLGMVKSLVDAITSKTVNITAKLDNGVLFNAQYPLIKLALGQDVVIDRARGGK</sequence>
<evidence type="ECO:0000313" key="4">
    <source>
        <dbReference type="Proteomes" id="UP000094892"/>
    </source>
</evidence>
<feature type="domain" description="Phage tail tape measure protein" evidence="2">
    <location>
        <begin position="229"/>
        <end position="431"/>
    </location>
</feature>
<name>A0A1E3KPP3_LACPN</name>
<dbReference type="EMBL" id="MCOL01000001">
    <property type="protein sequence ID" value="ODO60729.1"/>
    <property type="molecule type" value="Genomic_DNA"/>
</dbReference>
<dbReference type="InterPro" id="IPR010090">
    <property type="entry name" value="Phage_tape_meas"/>
</dbReference>
<dbReference type="PATRIC" id="fig|1590.306.peg.675"/>
<reference evidence="3 4" key="1">
    <citation type="submission" date="2016-08" db="EMBL/GenBank/DDBJ databases">
        <title>Genome sequencing of Lactobacillus plantarum JSA22, isolated from fermented soybean paste.</title>
        <authorList>
            <person name="Choi H.S."/>
        </authorList>
    </citation>
    <scope>NUCLEOTIDE SEQUENCE [LARGE SCALE GENOMIC DNA]</scope>
    <source>
        <strain evidence="3 4">JSA22</strain>
    </source>
</reference>